<comment type="caution">
    <text evidence="1">The sequence shown here is derived from an EMBL/GenBank/DDBJ whole genome shotgun (WGS) entry which is preliminary data.</text>
</comment>
<sequence>RLDSETSRASLCAKKENLMINSSSRQIDSRYQTASPNNLTSRLVFGRLQMDKRSKEIIYLRTRNGSTELGKVLKKEEYKVLIEHWTTIKIQNVPLEVVNKCKGYVFNMFKDSQSYIGHFLKQAIIGAIPLLEKLREKD</sequence>
<evidence type="ECO:0000313" key="1">
    <source>
        <dbReference type="EMBL" id="CAG8830840.1"/>
    </source>
</evidence>
<evidence type="ECO:0000313" key="2">
    <source>
        <dbReference type="Proteomes" id="UP000789901"/>
    </source>
</evidence>
<organism evidence="1 2">
    <name type="scientific">Gigaspora margarita</name>
    <dbReference type="NCBI Taxonomy" id="4874"/>
    <lineage>
        <taxon>Eukaryota</taxon>
        <taxon>Fungi</taxon>
        <taxon>Fungi incertae sedis</taxon>
        <taxon>Mucoromycota</taxon>
        <taxon>Glomeromycotina</taxon>
        <taxon>Glomeromycetes</taxon>
        <taxon>Diversisporales</taxon>
        <taxon>Gigasporaceae</taxon>
        <taxon>Gigaspora</taxon>
    </lineage>
</organism>
<accession>A0ABN7WFR3</accession>
<protein>
    <submittedName>
        <fullName evidence="1">8070_t:CDS:1</fullName>
    </submittedName>
</protein>
<dbReference type="Proteomes" id="UP000789901">
    <property type="component" value="Unassembled WGS sequence"/>
</dbReference>
<keyword evidence="2" id="KW-1185">Reference proteome</keyword>
<feature type="non-terminal residue" evidence="1">
    <location>
        <position position="1"/>
    </location>
</feature>
<proteinExistence type="predicted"/>
<name>A0ABN7WFR3_GIGMA</name>
<gene>
    <name evidence="1" type="ORF">GMARGA_LOCUS30464</name>
</gene>
<reference evidence="1 2" key="1">
    <citation type="submission" date="2021-06" db="EMBL/GenBank/DDBJ databases">
        <authorList>
            <person name="Kallberg Y."/>
            <person name="Tangrot J."/>
            <person name="Rosling A."/>
        </authorList>
    </citation>
    <scope>NUCLEOTIDE SEQUENCE [LARGE SCALE GENOMIC DNA]</scope>
    <source>
        <strain evidence="1 2">120-4 pot B 10/14</strain>
    </source>
</reference>
<dbReference type="EMBL" id="CAJVQB010042991">
    <property type="protein sequence ID" value="CAG8830840.1"/>
    <property type="molecule type" value="Genomic_DNA"/>
</dbReference>